<keyword evidence="3" id="KW-1185">Reference proteome</keyword>
<organism evidence="2 3">
    <name type="scientific">Erythrobacter ramosus</name>
    <dbReference type="NCBI Taxonomy" id="35811"/>
    <lineage>
        <taxon>Bacteria</taxon>
        <taxon>Pseudomonadati</taxon>
        <taxon>Pseudomonadota</taxon>
        <taxon>Alphaproteobacteria</taxon>
        <taxon>Sphingomonadales</taxon>
        <taxon>Erythrobacteraceae</taxon>
        <taxon>Erythrobacter/Porphyrobacter group</taxon>
        <taxon>Erythrobacter</taxon>
    </lineage>
</organism>
<dbReference type="InterPro" id="IPR000760">
    <property type="entry name" value="Inositol_monophosphatase-like"/>
</dbReference>
<dbReference type="PANTHER" id="PTHR20854:SF4">
    <property type="entry name" value="INOSITOL-1-MONOPHOSPHATASE-RELATED"/>
    <property type="match status" value="1"/>
</dbReference>
<dbReference type="PANTHER" id="PTHR20854">
    <property type="entry name" value="INOSITOL MONOPHOSPHATASE"/>
    <property type="match status" value="1"/>
</dbReference>
<dbReference type="PRINTS" id="PR00377">
    <property type="entry name" value="IMPHPHTASES"/>
</dbReference>
<dbReference type="SUPFAM" id="SSF56655">
    <property type="entry name" value="Carbohydrate phosphatase"/>
    <property type="match status" value="1"/>
</dbReference>
<dbReference type="Proteomes" id="UP000548685">
    <property type="component" value="Unassembled WGS sequence"/>
</dbReference>
<name>A0ABR6I0L6_9SPHN</name>
<dbReference type="Gene3D" id="3.40.190.80">
    <property type="match status" value="1"/>
</dbReference>
<evidence type="ECO:0000313" key="2">
    <source>
        <dbReference type="EMBL" id="MBB3776246.1"/>
    </source>
</evidence>
<comment type="similarity">
    <text evidence="1">Belongs to the inositol monophosphatase superfamily.</text>
</comment>
<gene>
    <name evidence="2" type="ORF">FHS52_002215</name>
</gene>
<proteinExistence type="inferred from homology"/>
<comment type="caution">
    <text evidence="2">The sequence shown here is derived from an EMBL/GenBank/DDBJ whole genome shotgun (WGS) entry which is preliminary data.</text>
</comment>
<accession>A0ABR6I0L6</accession>
<dbReference type="EMBL" id="JACICE010000002">
    <property type="protein sequence ID" value="MBB3776246.1"/>
    <property type="molecule type" value="Genomic_DNA"/>
</dbReference>
<sequence>MSASGLSALDEEIRDLMRFAAQRSMLPRFRQLAAHEVEMKGADDPVTIVDREVEAFLTEALTKLAPGVAVVGEEAVHADKSVLDDLSSQCWIIDPLDGTANFAEGKEPFGIIIALADAGRAVAGWIYDPNKDRFCHTRAGEGAFVNGERIVARTTGQDRPVSAVSRIFLTPEQSAMVDAKLAPHYTLVDIPRCAAEQYPRLALGENDVSSFKRTLAWDHAAGILWLNEAGGKAARLDGSEYRVDEAEKPGLVGASSPAIWDEFVARVLG</sequence>
<dbReference type="Gene3D" id="3.30.540.10">
    <property type="entry name" value="Fructose-1,6-Bisphosphatase, subunit A, domain 1"/>
    <property type="match status" value="1"/>
</dbReference>
<protein>
    <submittedName>
        <fullName evidence="2">Fructose-1,6-bisphosphatase/inositol monophosphatase family enzyme</fullName>
    </submittedName>
</protein>
<evidence type="ECO:0000313" key="3">
    <source>
        <dbReference type="Proteomes" id="UP000548685"/>
    </source>
</evidence>
<evidence type="ECO:0000256" key="1">
    <source>
        <dbReference type="ARBA" id="ARBA00009759"/>
    </source>
</evidence>
<reference evidence="2 3" key="1">
    <citation type="submission" date="2020-08" db="EMBL/GenBank/DDBJ databases">
        <title>Genomic Encyclopedia of Type Strains, Phase IV (KMG-IV): sequencing the most valuable type-strain genomes for metagenomic binning, comparative biology and taxonomic classification.</title>
        <authorList>
            <person name="Goeker M."/>
        </authorList>
    </citation>
    <scope>NUCLEOTIDE SEQUENCE [LARGE SCALE GENOMIC DNA]</scope>
    <source>
        <strain evidence="2 3">DSM 8510</strain>
    </source>
</reference>
<dbReference type="Pfam" id="PF00459">
    <property type="entry name" value="Inositol_P"/>
    <property type="match status" value="1"/>
</dbReference>